<evidence type="ECO:0000256" key="1">
    <source>
        <dbReference type="SAM" id="MobiDB-lite"/>
    </source>
</evidence>
<evidence type="ECO:0000313" key="4">
    <source>
        <dbReference type="Proteomes" id="UP000628079"/>
    </source>
</evidence>
<keyword evidence="2" id="KW-1133">Transmembrane helix</keyword>
<sequence length="129" mass="13245">MSRHDDTTRIETLLDESGADKDSGTNEDSRTTEDASATSTPAASASASTNAPWSPYEVHRSTPEFKSGPAPTTSVVGLLGLLTVIAVLVAQATDLDIPWGVVGPVAVVGAGVLLVVLGLAGLRGQRYRG</sequence>
<feature type="transmembrane region" description="Helical" evidence="2">
    <location>
        <begin position="99"/>
        <end position="122"/>
    </location>
</feature>
<accession>A0A8H9FTF5</accession>
<evidence type="ECO:0000313" key="3">
    <source>
        <dbReference type="EMBL" id="GGB83181.1"/>
    </source>
</evidence>
<dbReference type="EMBL" id="BMEA01000002">
    <property type="protein sequence ID" value="GGB83181.1"/>
    <property type="molecule type" value="Genomic_DNA"/>
</dbReference>
<protein>
    <submittedName>
        <fullName evidence="3">Uncharacterized protein</fullName>
    </submittedName>
</protein>
<name>A0A8H9FTF5_9MICO</name>
<feature type="transmembrane region" description="Helical" evidence="2">
    <location>
        <begin position="75"/>
        <end position="93"/>
    </location>
</feature>
<evidence type="ECO:0000256" key="2">
    <source>
        <dbReference type="SAM" id="Phobius"/>
    </source>
</evidence>
<feature type="region of interest" description="Disordered" evidence="1">
    <location>
        <begin position="1"/>
        <end position="70"/>
    </location>
</feature>
<keyword evidence="2" id="KW-0812">Transmembrane</keyword>
<proteinExistence type="predicted"/>
<reference evidence="3" key="2">
    <citation type="submission" date="2020-09" db="EMBL/GenBank/DDBJ databases">
        <authorList>
            <person name="Sun Q."/>
            <person name="Zhou Y."/>
        </authorList>
    </citation>
    <scope>NUCLEOTIDE SEQUENCE</scope>
    <source>
        <strain evidence="3">CGMCC 1.10749</strain>
    </source>
</reference>
<reference evidence="3" key="1">
    <citation type="journal article" date="2014" name="Int. J. Syst. Evol. Microbiol.">
        <title>Complete genome sequence of Corynebacterium casei LMG S-19264T (=DSM 44701T), isolated from a smear-ripened cheese.</title>
        <authorList>
            <consortium name="US DOE Joint Genome Institute (JGI-PGF)"/>
            <person name="Walter F."/>
            <person name="Albersmeier A."/>
            <person name="Kalinowski J."/>
            <person name="Ruckert C."/>
        </authorList>
    </citation>
    <scope>NUCLEOTIDE SEQUENCE</scope>
    <source>
        <strain evidence="3">CGMCC 1.10749</strain>
    </source>
</reference>
<gene>
    <name evidence="3" type="ORF">GCM10011314_23510</name>
</gene>
<dbReference type="AlphaFoldDB" id="A0A8H9FTF5"/>
<dbReference type="RefSeq" id="WP_035947948.1">
    <property type="nucleotide sequence ID" value="NZ_BMEA01000002.1"/>
</dbReference>
<feature type="compositionally biased region" description="Low complexity" evidence="1">
    <location>
        <begin position="35"/>
        <end position="55"/>
    </location>
</feature>
<comment type="caution">
    <text evidence="3">The sequence shown here is derived from an EMBL/GenBank/DDBJ whole genome shotgun (WGS) entry which is preliminary data.</text>
</comment>
<dbReference type="Proteomes" id="UP000628079">
    <property type="component" value="Unassembled WGS sequence"/>
</dbReference>
<feature type="compositionally biased region" description="Basic and acidic residues" evidence="1">
    <location>
        <begin position="18"/>
        <end position="33"/>
    </location>
</feature>
<keyword evidence="2" id="KW-0472">Membrane</keyword>
<organism evidence="3 4">
    <name type="scientific">Knoellia flava</name>
    <dbReference type="NCBI Taxonomy" id="913969"/>
    <lineage>
        <taxon>Bacteria</taxon>
        <taxon>Bacillati</taxon>
        <taxon>Actinomycetota</taxon>
        <taxon>Actinomycetes</taxon>
        <taxon>Micrococcales</taxon>
        <taxon>Intrasporangiaceae</taxon>
        <taxon>Knoellia</taxon>
    </lineage>
</organism>